<dbReference type="SUPFAM" id="SSF57850">
    <property type="entry name" value="RING/U-box"/>
    <property type="match status" value="1"/>
</dbReference>
<reference evidence="9" key="1">
    <citation type="submission" date="2023-01" db="EMBL/GenBank/DDBJ databases">
        <title>Metagenome sequencing of chrysophaentin producing Chrysophaeum taylorii.</title>
        <authorList>
            <person name="Davison J."/>
            <person name="Bewley C."/>
        </authorList>
    </citation>
    <scope>NUCLEOTIDE SEQUENCE</scope>
    <source>
        <strain evidence="9">NIES-1699</strain>
    </source>
</reference>
<protein>
    <recommendedName>
        <fullName evidence="8">RING-type domain-containing protein</fullName>
    </recommendedName>
</protein>
<dbReference type="Pfam" id="PF13639">
    <property type="entry name" value="zf-RING_2"/>
    <property type="match status" value="1"/>
</dbReference>
<dbReference type="InterPro" id="IPR001841">
    <property type="entry name" value="Znf_RING"/>
</dbReference>
<evidence type="ECO:0000313" key="10">
    <source>
        <dbReference type="Proteomes" id="UP001230188"/>
    </source>
</evidence>
<dbReference type="Gene3D" id="3.30.40.10">
    <property type="entry name" value="Zinc/RING finger domain, C3HC4 (zinc finger)"/>
    <property type="match status" value="1"/>
</dbReference>
<dbReference type="PANTHER" id="PTHR45969:SF69">
    <property type="entry name" value="FINGER DOMAIN PROTEIN, PUTATIVE (AFU_ORTHOLOGUE AFUA_3G12190)-RELATED"/>
    <property type="match status" value="1"/>
</dbReference>
<keyword evidence="2 4" id="KW-0863">Zinc-finger</keyword>
<evidence type="ECO:0000256" key="2">
    <source>
        <dbReference type="ARBA" id="ARBA00022771"/>
    </source>
</evidence>
<name>A0AAD7XRQ6_9STRA</name>
<keyword evidence="6" id="KW-0472">Membrane</keyword>
<evidence type="ECO:0000256" key="3">
    <source>
        <dbReference type="ARBA" id="ARBA00022833"/>
    </source>
</evidence>
<evidence type="ECO:0000256" key="4">
    <source>
        <dbReference type="PROSITE-ProRule" id="PRU00175"/>
    </source>
</evidence>
<feature type="domain" description="RING-type" evidence="8">
    <location>
        <begin position="156"/>
        <end position="219"/>
    </location>
</feature>
<proteinExistence type="predicted"/>
<dbReference type="Proteomes" id="UP001230188">
    <property type="component" value="Unassembled WGS sequence"/>
</dbReference>
<dbReference type="InterPro" id="IPR013083">
    <property type="entry name" value="Znf_RING/FYVE/PHD"/>
</dbReference>
<dbReference type="SMART" id="SM00184">
    <property type="entry name" value="RING"/>
    <property type="match status" value="1"/>
</dbReference>
<keyword evidence="7" id="KW-0732">Signal</keyword>
<keyword evidence="3" id="KW-0862">Zinc</keyword>
<dbReference type="PANTHER" id="PTHR45969">
    <property type="entry name" value="RING ZINC FINGER PROTEIN-RELATED"/>
    <property type="match status" value="1"/>
</dbReference>
<keyword evidence="10" id="KW-1185">Reference proteome</keyword>
<feature type="region of interest" description="Disordered" evidence="5">
    <location>
        <begin position="273"/>
        <end position="292"/>
    </location>
</feature>
<keyword evidence="6" id="KW-1133">Transmembrane helix</keyword>
<dbReference type="GO" id="GO:0016567">
    <property type="term" value="P:protein ubiquitination"/>
    <property type="evidence" value="ECO:0007669"/>
    <property type="project" value="TreeGrafter"/>
</dbReference>
<evidence type="ECO:0000256" key="5">
    <source>
        <dbReference type="SAM" id="MobiDB-lite"/>
    </source>
</evidence>
<gene>
    <name evidence="9" type="ORF">CTAYLR_008906</name>
</gene>
<evidence type="ECO:0000256" key="7">
    <source>
        <dbReference type="SAM" id="SignalP"/>
    </source>
</evidence>
<sequence>MFNIDMKVLVVVVGVAVAQTTPNSGQCARGTCDSQTCCTADGKRVAAEFPLLSSRLPCGGHRALSNSSVLCNCEDDDDPEIRTFRQSMVVVSILAMVALVAVMLVIFTRSLRPTPQSPERASSFQNLIELVYKTKVAESKAALVEESAERHADDRCAICLDALEGILARPPFCDHTFHRVCIERWIDYVQPPDRERGITDEQLQHPENTTRMLRCPVCSKPILDDAVDFMFLDADTIGGPSPDDAAAELPSARLTGDMPIGDVPNPTTCIIAEDGGTQERKDDDGDALSLVV</sequence>
<evidence type="ECO:0000256" key="1">
    <source>
        <dbReference type="ARBA" id="ARBA00022723"/>
    </source>
</evidence>
<accession>A0AAD7XRQ6</accession>
<dbReference type="GO" id="GO:0008270">
    <property type="term" value="F:zinc ion binding"/>
    <property type="evidence" value="ECO:0007669"/>
    <property type="project" value="UniProtKB-KW"/>
</dbReference>
<dbReference type="AlphaFoldDB" id="A0AAD7XRQ6"/>
<feature type="transmembrane region" description="Helical" evidence="6">
    <location>
        <begin position="88"/>
        <end position="107"/>
    </location>
</feature>
<feature type="chain" id="PRO_5042152995" description="RING-type domain-containing protein" evidence="7">
    <location>
        <begin position="19"/>
        <end position="292"/>
    </location>
</feature>
<keyword evidence="6" id="KW-0812">Transmembrane</keyword>
<evidence type="ECO:0000256" key="6">
    <source>
        <dbReference type="SAM" id="Phobius"/>
    </source>
</evidence>
<evidence type="ECO:0000259" key="8">
    <source>
        <dbReference type="PROSITE" id="PS50089"/>
    </source>
</evidence>
<dbReference type="PROSITE" id="PS50089">
    <property type="entry name" value="ZF_RING_2"/>
    <property type="match status" value="1"/>
</dbReference>
<evidence type="ECO:0000313" key="9">
    <source>
        <dbReference type="EMBL" id="KAJ8607875.1"/>
    </source>
</evidence>
<dbReference type="GO" id="GO:0061630">
    <property type="term" value="F:ubiquitin protein ligase activity"/>
    <property type="evidence" value="ECO:0007669"/>
    <property type="project" value="TreeGrafter"/>
</dbReference>
<organism evidence="9 10">
    <name type="scientific">Chrysophaeum taylorii</name>
    <dbReference type="NCBI Taxonomy" id="2483200"/>
    <lineage>
        <taxon>Eukaryota</taxon>
        <taxon>Sar</taxon>
        <taxon>Stramenopiles</taxon>
        <taxon>Ochrophyta</taxon>
        <taxon>Pelagophyceae</taxon>
        <taxon>Pelagomonadales</taxon>
        <taxon>Pelagomonadaceae</taxon>
        <taxon>Chrysophaeum</taxon>
    </lineage>
</organism>
<comment type="caution">
    <text evidence="9">The sequence shown here is derived from an EMBL/GenBank/DDBJ whole genome shotgun (WGS) entry which is preliminary data.</text>
</comment>
<dbReference type="EMBL" id="JAQMWT010000191">
    <property type="protein sequence ID" value="KAJ8607875.1"/>
    <property type="molecule type" value="Genomic_DNA"/>
</dbReference>
<feature type="signal peptide" evidence="7">
    <location>
        <begin position="1"/>
        <end position="18"/>
    </location>
</feature>
<keyword evidence="1" id="KW-0479">Metal-binding</keyword>